<protein>
    <submittedName>
        <fullName evidence="2">Uncharacterized protein</fullName>
    </submittedName>
</protein>
<sequence>MGNAKSSTCPINLAMMAVARERHIEQGQIVALRSALAGFADDRGIVRRKEFDRALKLANLGDVEIFDLLFTMWDNDGRDEIPFKGFCVGISPLACPYDNLAGILRFALRVSDNSNLGYVRAHELQTVLNGINSTASYFGDAHLSKEELAAVLEIIFERGVYKIAHEDCIRRLVSNAYIKRFASGKARTHVQFKKDLATEISIEPRPNRDKPSSLSPRLFLENRFSPRRQRWRGYGVKLISPRSPKRQVSLFDTNPSFDECTENIKLYSKDPPSSPHYSRPLRQIASPQHSRGSRDP</sequence>
<gene>
    <name evidence="2" type="ORF">IV203_004788</name>
</gene>
<feature type="region of interest" description="Disordered" evidence="1">
    <location>
        <begin position="265"/>
        <end position="296"/>
    </location>
</feature>
<name>A0A9K3K8J8_9STRA</name>
<proteinExistence type="predicted"/>
<evidence type="ECO:0000313" key="3">
    <source>
        <dbReference type="Proteomes" id="UP000693970"/>
    </source>
</evidence>
<dbReference type="AlphaFoldDB" id="A0A9K3K8J8"/>
<dbReference type="OrthoDB" id="191686at2759"/>
<reference evidence="2" key="2">
    <citation type="submission" date="2021-04" db="EMBL/GenBank/DDBJ databases">
        <authorList>
            <person name="Podell S."/>
        </authorList>
    </citation>
    <scope>NUCLEOTIDE SEQUENCE</scope>
    <source>
        <strain evidence="2">Hildebrandi</strain>
    </source>
</reference>
<evidence type="ECO:0000256" key="1">
    <source>
        <dbReference type="SAM" id="MobiDB-lite"/>
    </source>
</evidence>
<dbReference type="Proteomes" id="UP000693970">
    <property type="component" value="Unassembled WGS sequence"/>
</dbReference>
<evidence type="ECO:0000313" key="2">
    <source>
        <dbReference type="EMBL" id="KAG7338888.1"/>
    </source>
</evidence>
<organism evidence="2 3">
    <name type="scientific">Nitzschia inconspicua</name>
    <dbReference type="NCBI Taxonomy" id="303405"/>
    <lineage>
        <taxon>Eukaryota</taxon>
        <taxon>Sar</taxon>
        <taxon>Stramenopiles</taxon>
        <taxon>Ochrophyta</taxon>
        <taxon>Bacillariophyta</taxon>
        <taxon>Bacillariophyceae</taxon>
        <taxon>Bacillariophycidae</taxon>
        <taxon>Bacillariales</taxon>
        <taxon>Bacillariaceae</taxon>
        <taxon>Nitzschia</taxon>
    </lineage>
</organism>
<reference evidence="2" key="1">
    <citation type="journal article" date="2021" name="Sci. Rep.">
        <title>Diploid genomic architecture of Nitzschia inconspicua, an elite biomass production diatom.</title>
        <authorList>
            <person name="Oliver A."/>
            <person name="Podell S."/>
            <person name="Pinowska A."/>
            <person name="Traller J.C."/>
            <person name="Smith S.R."/>
            <person name="McClure R."/>
            <person name="Beliaev A."/>
            <person name="Bohutskyi P."/>
            <person name="Hill E.A."/>
            <person name="Rabines A."/>
            <person name="Zheng H."/>
            <person name="Allen L.Z."/>
            <person name="Kuo A."/>
            <person name="Grigoriev I.V."/>
            <person name="Allen A.E."/>
            <person name="Hazlebeck D."/>
            <person name="Allen E.E."/>
        </authorList>
    </citation>
    <scope>NUCLEOTIDE SEQUENCE</scope>
    <source>
        <strain evidence="2">Hildebrandi</strain>
    </source>
</reference>
<dbReference type="EMBL" id="JAGRRH010000046">
    <property type="protein sequence ID" value="KAG7338888.1"/>
    <property type="molecule type" value="Genomic_DNA"/>
</dbReference>
<keyword evidence="3" id="KW-1185">Reference proteome</keyword>
<accession>A0A9K3K8J8</accession>
<comment type="caution">
    <text evidence="2">The sequence shown here is derived from an EMBL/GenBank/DDBJ whole genome shotgun (WGS) entry which is preliminary data.</text>
</comment>